<dbReference type="SMART" id="SM01274">
    <property type="entry name" value="malic"/>
    <property type="match status" value="1"/>
</dbReference>
<keyword evidence="6 13" id="KW-0560">Oxidoreductase</keyword>
<evidence type="ECO:0000313" key="14">
    <source>
        <dbReference type="Proteomes" id="UP000055047"/>
    </source>
</evidence>
<feature type="binding site" evidence="10">
    <location>
        <position position="164"/>
    </location>
    <ligand>
        <name>a divalent metal cation</name>
        <dbReference type="ChEBI" id="CHEBI:60240"/>
    </ligand>
</feature>
<keyword evidence="5 9" id="KW-0479">Metal-binding</keyword>
<evidence type="ECO:0000256" key="9">
    <source>
        <dbReference type="PIRSR" id="PIRSR036684-2"/>
    </source>
</evidence>
<accession>A0A098EE30</accession>
<dbReference type="SUPFAM" id="SSF51735">
    <property type="entry name" value="NAD(P)-binding Rossmann-fold domains"/>
    <property type="match status" value="1"/>
</dbReference>
<dbReference type="Pfam" id="PF03949">
    <property type="entry name" value="Malic_M"/>
    <property type="match status" value="1"/>
</dbReference>
<dbReference type="InterPro" id="IPR012188">
    <property type="entry name" value="ME_PTA"/>
</dbReference>
<evidence type="ECO:0000256" key="10">
    <source>
        <dbReference type="PIRSR" id="PIRSR036684-3"/>
    </source>
</evidence>
<dbReference type="SMART" id="SM00919">
    <property type="entry name" value="Malic_M"/>
    <property type="match status" value="1"/>
</dbReference>
<gene>
    <name evidence="13" type="primary">maeB</name>
    <name evidence="13" type="ORF">ANAPHAGO_00698</name>
</gene>
<organism evidence="13 14">
    <name type="scientific">Anaplasma phagocytophilum</name>
    <name type="common">Ehrlichia phagocytophila</name>
    <dbReference type="NCBI Taxonomy" id="948"/>
    <lineage>
        <taxon>Bacteria</taxon>
        <taxon>Pseudomonadati</taxon>
        <taxon>Pseudomonadota</taxon>
        <taxon>Alphaproteobacteria</taxon>
        <taxon>Rickettsiales</taxon>
        <taxon>Anaplasmataceae</taxon>
        <taxon>Anaplasma</taxon>
        <taxon>phagocytophilum group</taxon>
    </lineage>
</organism>
<evidence type="ECO:0000313" key="13">
    <source>
        <dbReference type="EMBL" id="CEG20559.1"/>
    </source>
</evidence>
<dbReference type="SUPFAM" id="SSF53659">
    <property type="entry name" value="Isocitrate/Isopropylmalate dehydrogenase-like"/>
    <property type="match status" value="1"/>
</dbReference>
<dbReference type="InterPro" id="IPR036291">
    <property type="entry name" value="NAD(P)-bd_dom_sf"/>
</dbReference>
<dbReference type="InterPro" id="IPR002505">
    <property type="entry name" value="PTA_PTB"/>
</dbReference>
<evidence type="ECO:0000256" key="4">
    <source>
        <dbReference type="ARBA" id="ARBA00008756"/>
    </source>
</evidence>
<evidence type="ECO:0000256" key="8">
    <source>
        <dbReference type="PIRSR" id="PIRSR036684-1"/>
    </source>
</evidence>
<dbReference type="CDD" id="cd05311">
    <property type="entry name" value="NAD_bind_2_malic_enz"/>
    <property type="match status" value="1"/>
</dbReference>
<dbReference type="SUPFAM" id="SSF53223">
    <property type="entry name" value="Aminoacid dehydrogenase-like, N-terminal domain"/>
    <property type="match status" value="1"/>
</dbReference>
<dbReference type="Gene3D" id="3.40.50.720">
    <property type="entry name" value="NAD(P)-binding Rossmann-like Domain"/>
    <property type="match status" value="1"/>
</dbReference>
<dbReference type="GO" id="GO:0046872">
    <property type="term" value="F:metal ion binding"/>
    <property type="evidence" value="ECO:0007669"/>
    <property type="project" value="UniProtKB-KW"/>
</dbReference>
<dbReference type="PANTHER" id="PTHR43237">
    <property type="entry name" value="NADP-DEPENDENT MALIC ENZYME"/>
    <property type="match status" value="1"/>
</dbReference>
<comment type="similarity">
    <text evidence="3">In the N-terminal section; belongs to the malic enzymes family.</text>
</comment>
<dbReference type="InterPro" id="IPR012302">
    <property type="entry name" value="Malic_NAD-bd"/>
</dbReference>
<dbReference type="InterPro" id="IPR045213">
    <property type="entry name" value="Malic_NAD-bd_bact_type"/>
</dbReference>
<dbReference type="Pfam" id="PF00390">
    <property type="entry name" value="malic"/>
    <property type="match status" value="1"/>
</dbReference>
<dbReference type="GO" id="GO:0016746">
    <property type="term" value="F:acyltransferase activity"/>
    <property type="evidence" value="ECO:0007669"/>
    <property type="project" value="InterPro"/>
</dbReference>
<evidence type="ECO:0000256" key="6">
    <source>
        <dbReference type="ARBA" id="ARBA00023002"/>
    </source>
</evidence>
<evidence type="ECO:0000259" key="12">
    <source>
        <dbReference type="SMART" id="SM01274"/>
    </source>
</evidence>
<dbReference type="PROSITE" id="PS00331">
    <property type="entry name" value="MALIC_ENZYMES"/>
    <property type="match status" value="1"/>
</dbReference>
<comment type="similarity">
    <text evidence="4">In the C-terminal section; belongs to the phosphate acetyltransferase and butyryltransferase family.</text>
</comment>
<dbReference type="Gene3D" id="3.40.50.10380">
    <property type="entry name" value="Malic enzyme, N-terminal domain"/>
    <property type="match status" value="1"/>
</dbReference>
<dbReference type="InterPro" id="IPR012301">
    <property type="entry name" value="Malic_N_dom"/>
</dbReference>
<dbReference type="InterPro" id="IPR042112">
    <property type="entry name" value="P_AcTrfase_dom2"/>
</dbReference>
<feature type="binding site" evidence="9">
    <location>
        <position position="139"/>
    </location>
    <ligand>
        <name>a divalent metal cation</name>
        <dbReference type="ChEBI" id="CHEBI:60240"/>
    </ligand>
</feature>
<comment type="cofactor">
    <cofactor evidence="1">
        <name>Mn(2+)</name>
        <dbReference type="ChEBI" id="CHEBI:29035"/>
    </cofactor>
</comment>
<keyword evidence="7" id="KW-0511">Multifunctional enzyme</keyword>
<proteinExistence type="inferred from homology"/>
<dbReference type="RefSeq" id="WP_044142371.1">
    <property type="nucleotide sequence ID" value="NZ_CCXQ01000029.1"/>
</dbReference>
<dbReference type="InterPro" id="IPR046346">
    <property type="entry name" value="Aminoacid_DH-like_N_sf"/>
</dbReference>
<dbReference type="InterPro" id="IPR037062">
    <property type="entry name" value="Malic_N_dom_sf"/>
</dbReference>
<dbReference type="Pfam" id="PF01515">
    <property type="entry name" value="PTA_PTB"/>
    <property type="match status" value="1"/>
</dbReference>
<evidence type="ECO:0000256" key="1">
    <source>
        <dbReference type="ARBA" id="ARBA00001936"/>
    </source>
</evidence>
<evidence type="ECO:0000256" key="7">
    <source>
        <dbReference type="ARBA" id="ARBA00023268"/>
    </source>
</evidence>
<dbReference type="InterPro" id="IPR042113">
    <property type="entry name" value="P_AcTrfase_dom1"/>
</dbReference>
<dbReference type="FunFam" id="3.40.50.10750:FF:000002">
    <property type="entry name" value="NADP-dependent malic enzyme"/>
    <property type="match status" value="1"/>
</dbReference>
<dbReference type="InterPro" id="IPR051674">
    <property type="entry name" value="Malate_Decarboxylase"/>
</dbReference>
<dbReference type="InterPro" id="IPR015884">
    <property type="entry name" value="Malic_enzyme_CS"/>
</dbReference>
<reference evidence="13 14" key="1">
    <citation type="submission" date="2014-09" db="EMBL/GenBank/DDBJ databases">
        <authorList>
            <person name="Loux Valentin"/>
            <person name="Dugat Thibaut"/>
        </authorList>
    </citation>
    <scope>NUCLEOTIDE SEQUENCE [LARGE SCALE GENOMIC DNA]</scope>
    <source>
        <strain evidence="13 14">BOV-10_179</strain>
    </source>
</reference>
<evidence type="ECO:0000256" key="3">
    <source>
        <dbReference type="ARBA" id="ARBA00007686"/>
    </source>
</evidence>
<feature type="binding site" evidence="10">
    <location>
        <position position="289"/>
    </location>
    <ligand>
        <name>a divalent metal cation</name>
        <dbReference type="ChEBI" id="CHEBI:60240"/>
    </ligand>
</feature>
<evidence type="ECO:0000256" key="2">
    <source>
        <dbReference type="ARBA" id="ARBA00001946"/>
    </source>
</evidence>
<dbReference type="AlphaFoldDB" id="A0A098EE30"/>
<evidence type="ECO:0000259" key="11">
    <source>
        <dbReference type="SMART" id="SM00919"/>
    </source>
</evidence>
<dbReference type="Gene3D" id="3.40.50.10750">
    <property type="entry name" value="Isocitrate/Isopropylmalate dehydrogenase-like"/>
    <property type="match status" value="1"/>
</dbReference>
<dbReference type="PANTHER" id="PTHR43237:SF4">
    <property type="entry name" value="NADP-DEPENDENT MALIC ENZYME"/>
    <property type="match status" value="1"/>
</dbReference>
<dbReference type="EC" id="1.1.1.40" evidence="13"/>
<feature type="binding site" evidence="10">
    <location>
        <begin position="78"/>
        <end position="85"/>
    </location>
    <ligand>
        <name>NADP(+)</name>
        <dbReference type="ChEBI" id="CHEBI:58349"/>
    </ligand>
</feature>
<dbReference type="FunFam" id="3.40.50.720:FF:000095">
    <property type="entry name" value="NADP-dependent malic enzyme"/>
    <property type="match status" value="1"/>
</dbReference>
<name>A0A098EE30_ANAPH</name>
<feature type="domain" description="Malic enzyme N-terminal" evidence="12">
    <location>
        <begin position="20"/>
        <end position="153"/>
    </location>
</feature>
<dbReference type="FunFam" id="3.40.50.10380:FF:000003">
    <property type="entry name" value="NADP-dependent malic enzyme"/>
    <property type="match status" value="1"/>
</dbReference>
<comment type="cofactor">
    <cofactor evidence="2">
        <name>Mg(2+)</name>
        <dbReference type="ChEBI" id="CHEBI:18420"/>
    </cofactor>
</comment>
<dbReference type="EMBL" id="CCXQ01000029">
    <property type="protein sequence ID" value="CEG20559.1"/>
    <property type="molecule type" value="Genomic_DNA"/>
</dbReference>
<dbReference type="GO" id="GO:0004473">
    <property type="term" value="F:malate dehydrogenase (decarboxylating) (NADP+) activity"/>
    <property type="evidence" value="ECO:0007669"/>
    <property type="project" value="UniProtKB-EC"/>
</dbReference>
<dbReference type="GO" id="GO:0006108">
    <property type="term" value="P:malate metabolic process"/>
    <property type="evidence" value="ECO:0007669"/>
    <property type="project" value="InterPro"/>
</dbReference>
<dbReference type="Gene3D" id="3.40.50.10950">
    <property type="match status" value="1"/>
</dbReference>
<dbReference type="PIRSF" id="PIRSF036684">
    <property type="entry name" value="ME_PTA"/>
    <property type="match status" value="1"/>
</dbReference>
<dbReference type="GO" id="GO:0051287">
    <property type="term" value="F:NAD binding"/>
    <property type="evidence" value="ECO:0007669"/>
    <property type="project" value="InterPro"/>
</dbReference>
<sequence>MSDFSEKDMEALEFHSRGRPGKVALLPTKPLLTQGDLSLAYSPGVAVPCIKIASDPDLVYEYTARGNYVAVISNGTAVLGLGNIGTLAAKPVMEGKAVLFKRFADIDAVDIEVNTEDVDEFINAVKYLGHSWGGINLEDIRAPECFVIERRLSELMDIPVFHDDQHGTAIIVLAGIINALDITGKVLKNVKIVVNGAGAAGIACVEMLKFVGIPNDNIILCDQNGVIYKGRQLGVNEWKLKHAVDTDARDLKDAIKGADIFIGLSVRDVLSREMLLSMNKDPVIFALANPYPEVNPEFAREVRGDAIIATGRSDYSNQINNVMGFPYIFRGALDVRAKRVNNEMKLAVAQAIAMLAREVVSDEVLEAYGGRGMRYGRDYIIPTPFDPRLISVVSPAVARAAIETGVAQKGIDDWDKYARALGSRISPTSNVLNLMYGSVKQTPKRVIFSEGEEIKVIKAALQWRSQGYGVPILVGRADKIKEGLERIGVDSLDGIEIANAAVSTRNDVYIDYLYSKLQRKGYLHRRCVRDVKTDRNVFAACMLACGDGDILVTGVTRGYRESLSDVSKVIGARSEIMGLSVIVMEDRTLFIADTAINEFPTSKQMADIAVTAAAAAKKMGHEPRVAFVSCSNFGSHAQEGTERIRESIEILDRLGVGFEYDGEMSIDVALRKESLALYPFNRIKGGPANVLIMPSLYSASISSKLLQEVGGVAVVGPILMGMEKPVQIVQMTASVSEILNLAVLSTLYNAL</sequence>
<keyword evidence="10" id="KW-0521">NADP</keyword>
<feature type="active site" description="Proton acceptor" evidence="8">
    <location>
        <position position="96"/>
    </location>
</feature>
<evidence type="ECO:0000256" key="5">
    <source>
        <dbReference type="ARBA" id="ARBA00022723"/>
    </source>
</evidence>
<feature type="binding site" evidence="9">
    <location>
        <position position="138"/>
    </location>
    <ligand>
        <name>a divalent metal cation</name>
        <dbReference type="ChEBI" id="CHEBI:60240"/>
    </ligand>
</feature>
<feature type="domain" description="Malic enzyme NAD-binding" evidence="11">
    <location>
        <begin position="165"/>
        <end position="402"/>
    </location>
</feature>
<dbReference type="Proteomes" id="UP000055047">
    <property type="component" value="Unassembled WGS sequence"/>
</dbReference>
<protein>
    <submittedName>
        <fullName evidence="13">NADP-dependent malic enzyme</fullName>
        <ecNumber evidence="13">1.1.1.40</ecNumber>
    </submittedName>
</protein>